<feature type="transmembrane region" description="Helical" evidence="8">
    <location>
        <begin position="250"/>
        <end position="270"/>
    </location>
</feature>
<organism evidence="9 10">
    <name type="scientific">Kytococcus aerolatus</name>
    <dbReference type="NCBI Taxonomy" id="592308"/>
    <lineage>
        <taxon>Bacteria</taxon>
        <taxon>Bacillati</taxon>
        <taxon>Actinomycetota</taxon>
        <taxon>Actinomycetes</taxon>
        <taxon>Micrococcales</taxon>
        <taxon>Kytococcaceae</taxon>
        <taxon>Kytococcus</taxon>
    </lineage>
</organism>
<feature type="transmembrane region" description="Helical" evidence="8">
    <location>
        <begin position="223"/>
        <end position="244"/>
    </location>
</feature>
<dbReference type="Gene3D" id="1.10.3470.10">
    <property type="entry name" value="ABC transporter involved in vitamin B12 uptake, BtuC"/>
    <property type="match status" value="1"/>
</dbReference>
<dbReference type="RefSeq" id="WP_088818754.1">
    <property type="nucleotide sequence ID" value="NZ_FYEZ01000002.1"/>
</dbReference>
<evidence type="ECO:0000256" key="6">
    <source>
        <dbReference type="RuleBase" id="RU003943"/>
    </source>
</evidence>
<keyword evidence="10" id="KW-1185">Reference proteome</keyword>
<feature type="transmembrane region" description="Helical" evidence="8">
    <location>
        <begin position="41"/>
        <end position="59"/>
    </location>
</feature>
<evidence type="ECO:0000256" key="7">
    <source>
        <dbReference type="SAM" id="MobiDB-lite"/>
    </source>
</evidence>
<dbReference type="InterPro" id="IPR001626">
    <property type="entry name" value="ABC_TroCD"/>
</dbReference>
<evidence type="ECO:0000256" key="4">
    <source>
        <dbReference type="ARBA" id="ARBA00022989"/>
    </source>
</evidence>
<dbReference type="GO" id="GO:0043190">
    <property type="term" value="C:ATP-binding cassette (ABC) transporter complex"/>
    <property type="evidence" value="ECO:0007669"/>
    <property type="project" value="InterPro"/>
</dbReference>
<gene>
    <name evidence="9" type="ORF">SAMN05445756_1835</name>
</gene>
<reference evidence="9 10" key="1">
    <citation type="submission" date="2017-06" db="EMBL/GenBank/DDBJ databases">
        <authorList>
            <person name="Kim H.J."/>
            <person name="Triplett B.A."/>
        </authorList>
    </citation>
    <scope>NUCLEOTIDE SEQUENCE [LARGE SCALE GENOMIC DNA]</scope>
    <source>
        <strain evidence="9 10">DSM 22179</strain>
    </source>
</reference>
<evidence type="ECO:0000313" key="9">
    <source>
        <dbReference type="EMBL" id="SNC72413.1"/>
    </source>
</evidence>
<protein>
    <submittedName>
        <fullName evidence="9">Zinc transport system permease protein</fullName>
    </submittedName>
</protein>
<dbReference type="EMBL" id="FYEZ01000002">
    <property type="protein sequence ID" value="SNC72413.1"/>
    <property type="molecule type" value="Genomic_DNA"/>
</dbReference>
<comment type="subcellular location">
    <subcellularLocation>
        <location evidence="6">Cell membrane</location>
        <topology evidence="6">Multi-pass membrane protein</topology>
    </subcellularLocation>
    <subcellularLocation>
        <location evidence="1">Membrane</location>
        <topology evidence="1">Multi-pass membrane protein</topology>
    </subcellularLocation>
</comment>
<feature type="compositionally biased region" description="Basic and acidic residues" evidence="7">
    <location>
        <begin position="282"/>
        <end position="310"/>
    </location>
</feature>
<keyword evidence="4 8" id="KW-1133">Transmembrane helix</keyword>
<feature type="transmembrane region" description="Helical" evidence="8">
    <location>
        <begin position="12"/>
        <end position="34"/>
    </location>
</feature>
<dbReference type="PANTHER" id="PTHR30477:SF0">
    <property type="entry name" value="METAL TRANSPORT SYSTEM MEMBRANE PROTEIN TM_0125-RELATED"/>
    <property type="match status" value="1"/>
</dbReference>
<keyword evidence="5 8" id="KW-0472">Membrane</keyword>
<dbReference type="GO" id="GO:0010043">
    <property type="term" value="P:response to zinc ion"/>
    <property type="evidence" value="ECO:0007669"/>
    <property type="project" value="TreeGrafter"/>
</dbReference>
<proteinExistence type="inferred from homology"/>
<evidence type="ECO:0000256" key="1">
    <source>
        <dbReference type="ARBA" id="ARBA00004141"/>
    </source>
</evidence>
<feature type="transmembrane region" description="Helical" evidence="8">
    <location>
        <begin position="94"/>
        <end position="116"/>
    </location>
</feature>
<evidence type="ECO:0000256" key="8">
    <source>
        <dbReference type="SAM" id="Phobius"/>
    </source>
</evidence>
<keyword evidence="6" id="KW-0813">Transport</keyword>
<dbReference type="PANTHER" id="PTHR30477">
    <property type="entry name" value="ABC-TRANSPORTER METAL-BINDING PROTEIN"/>
    <property type="match status" value="1"/>
</dbReference>
<feature type="region of interest" description="Disordered" evidence="7">
    <location>
        <begin position="277"/>
        <end position="327"/>
    </location>
</feature>
<name>A0A212U2F0_9MICO</name>
<dbReference type="OrthoDB" id="9798540at2"/>
<dbReference type="InterPro" id="IPR037294">
    <property type="entry name" value="ABC_BtuC-like"/>
</dbReference>
<accession>A0A212U2F0</accession>
<dbReference type="Proteomes" id="UP000198122">
    <property type="component" value="Unassembled WGS sequence"/>
</dbReference>
<dbReference type="Pfam" id="PF00950">
    <property type="entry name" value="ABC-3"/>
    <property type="match status" value="1"/>
</dbReference>
<keyword evidence="3 6" id="KW-0812">Transmembrane</keyword>
<comment type="similarity">
    <text evidence="2 6">Belongs to the ABC-3 integral membrane protein family.</text>
</comment>
<feature type="transmembrane region" description="Helical" evidence="8">
    <location>
        <begin position="65"/>
        <end position="82"/>
    </location>
</feature>
<evidence type="ECO:0000313" key="10">
    <source>
        <dbReference type="Proteomes" id="UP000198122"/>
    </source>
</evidence>
<dbReference type="SUPFAM" id="SSF81345">
    <property type="entry name" value="ABC transporter involved in vitamin B12 uptake, BtuC"/>
    <property type="match status" value="1"/>
</dbReference>
<feature type="transmembrane region" description="Helical" evidence="8">
    <location>
        <begin position="136"/>
        <end position="153"/>
    </location>
</feature>
<dbReference type="AlphaFoldDB" id="A0A212U2F0"/>
<dbReference type="CDD" id="cd06550">
    <property type="entry name" value="TM_ABC_iron-siderophores_like"/>
    <property type="match status" value="1"/>
</dbReference>
<feature type="transmembrane region" description="Helical" evidence="8">
    <location>
        <begin position="197"/>
        <end position="216"/>
    </location>
</feature>
<feature type="transmembrane region" description="Helical" evidence="8">
    <location>
        <begin position="174"/>
        <end position="191"/>
    </location>
</feature>
<feature type="compositionally biased region" description="Basic and acidic residues" evidence="7">
    <location>
        <begin position="317"/>
        <end position="327"/>
    </location>
</feature>
<evidence type="ECO:0000256" key="2">
    <source>
        <dbReference type="ARBA" id="ARBA00008034"/>
    </source>
</evidence>
<evidence type="ECO:0000256" key="3">
    <source>
        <dbReference type="ARBA" id="ARBA00022692"/>
    </source>
</evidence>
<evidence type="ECO:0000256" key="5">
    <source>
        <dbReference type="ARBA" id="ARBA00023136"/>
    </source>
</evidence>
<sequence>MAELQQMLDYDFMRRALLAALLVGTIAPMVGIFVVQRGLSLIGDAIGHVALAGVAIGVLLGTEPIWSALVVSVVAAIGIELLRLREDTASDVAIALLFYAGIALGVVLLSSTAAGGDTSLQNVLFGAISTTTSQDLVTFSVIGGVAVALVLLLRHRLFAVAQDELFSRSQGLPVTFLNMLLSVLVAATIVMSMRVVGLLLVSALMVVPNAAAQRLVHGFTAAWLIAIGLGALSSVGGVAISYQLDLPSGGTIVLVTLALYLLVALLGAALHRARVGRHRRSHTDEHHTHEHHPECGHPMVRHGDHVDYRHGGHLHHPHGDHYDEHRV</sequence>
<dbReference type="GO" id="GO:0055085">
    <property type="term" value="P:transmembrane transport"/>
    <property type="evidence" value="ECO:0007669"/>
    <property type="project" value="InterPro"/>
</dbReference>